<proteinExistence type="predicted"/>
<dbReference type="AlphaFoldDB" id="A0AAD4SA97"/>
<dbReference type="EMBL" id="JAJJMB010011323">
    <property type="protein sequence ID" value="KAI3902555.1"/>
    <property type="molecule type" value="Genomic_DNA"/>
</dbReference>
<accession>A0AAD4SA97</accession>
<sequence length="74" mass="8533">TSRRIKKVWTKMKTCVDKPMTYETQDGDSLYVDHQGILETVCSDDDEEKHRESSLEILPIRAKIELGSARIAYC</sequence>
<comment type="caution">
    <text evidence="1">The sequence shown here is derived from an EMBL/GenBank/DDBJ whole genome shotgun (WGS) entry which is preliminary data.</text>
</comment>
<dbReference type="EMBL" id="JAJJMB010012492">
    <property type="protein sequence ID" value="KAI3876557.1"/>
    <property type="molecule type" value="Genomic_DNA"/>
</dbReference>
<evidence type="ECO:0000313" key="2">
    <source>
        <dbReference type="EMBL" id="KAI3902555.1"/>
    </source>
</evidence>
<protein>
    <submittedName>
        <fullName evidence="1">Uncharacterized protein</fullName>
    </submittedName>
</protein>
<evidence type="ECO:0000313" key="3">
    <source>
        <dbReference type="Proteomes" id="UP001202328"/>
    </source>
</evidence>
<name>A0AAD4SA97_9MAGN</name>
<dbReference type="Proteomes" id="UP001202328">
    <property type="component" value="Unassembled WGS sequence"/>
</dbReference>
<feature type="non-terminal residue" evidence="1">
    <location>
        <position position="1"/>
    </location>
</feature>
<organism evidence="1 3">
    <name type="scientific">Papaver atlanticum</name>
    <dbReference type="NCBI Taxonomy" id="357466"/>
    <lineage>
        <taxon>Eukaryota</taxon>
        <taxon>Viridiplantae</taxon>
        <taxon>Streptophyta</taxon>
        <taxon>Embryophyta</taxon>
        <taxon>Tracheophyta</taxon>
        <taxon>Spermatophyta</taxon>
        <taxon>Magnoliopsida</taxon>
        <taxon>Ranunculales</taxon>
        <taxon>Papaveraceae</taxon>
        <taxon>Papaveroideae</taxon>
        <taxon>Papaver</taxon>
    </lineage>
</organism>
<keyword evidence="3" id="KW-1185">Reference proteome</keyword>
<evidence type="ECO:0000313" key="1">
    <source>
        <dbReference type="EMBL" id="KAI3876557.1"/>
    </source>
</evidence>
<reference evidence="1" key="1">
    <citation type="submission" date="2022-04" db="EMBL/GenBank/DDBJ databases">
        <title>A functionally conserved STORR gene fusion in Papaver species that diverged 16.8 million years ago.</title>
        <authorList>
            <person name="Catania T."/>
        </authorList>
    </citation>
    <scope>NUCLEOTIDE SEQUENCE</scope>
    <source>
        <strain evidence="1">S-188037</strain>
    </source>
</reference>
<gene>
    <name evidence="1" type="ORF">MKW98_015940</name>
    <name evidence="2" type="ORF">MKW98_022417</name>
</gene>